<feature type="domain" description="F-box" evidence="1">
    <location>
        <begin position="89"/>
        <end position="136"/>
    </location>
</feature>
<dbReference type="InterPro" id="IPR032675">
    <property type="entry name" value="LRR_dom_sf"/>
</dbReference>
<comment type="caution">
    <text evidence="2">The sequence shown here is derived from an EMBL/GenBank/DDBJ whole genome shotgun (WGS) entry which is preliminary data.</text>
</comment>
<name>A0AAV4HAV0_9GAST</name>
<proteinExistence type="predicted"/>
<dbReference type="SUPFAM" id="SSF52047">
    <property type="entry name" value="RNI-like"/>
    <property type="match status" value="1"/>
</dbReference>
<gene>
    <name evidence="2" type="ORF">ElyMa_000941200</name>
</gene>
<evidence type="ECO:0000313" key="2">
    <source>
        <dbReference type="EMBL" id="GFR95322.1"/>
    </source>
</evidence>
<dbReference type="SUPFAM" id="SSF81383">
    <property type="entry name" value="F-box domain"/>
    <property type="match status" value="1"/>
</dbReference>
<evidence type="ECO:0000259" key="1">
    <source>
        <dbReference type="PROSITE" id="PS50181"/>
    </source>
</evidence>
<dbReference type="PANTHER" id="PTHR20933">
    <property type="entry name" value="F-BOX ONLY PROTEIN 33"/>
    <property type="match status" value="1"/>
</dbReference>
<dbReference type="AlphaFoldDB" id="A0AAV4HAV0"/>
<dbReference type="EMBL" id="BMAT01001912">
    <property type="protein sequence ID" value="GFR95322.1"/>
    <property type="molecule type" value="Genomic_DNA"/>
</dbReference>
<evidence type="ECO:0000313" key="3">
    <source>
        <dbReference type="Proteomes" id="UP000762676"/>
    </source>
</evidence>
<sequence length="557" mass="63349">MSRVTEFCVTSGPQHLRHRRLDFLTTDQRDLIQPSTSNRYDNTHSQTDALTIGVSNENKITKRFLSTDREGDDNNYNSDQDRGNRCNDLFPLFSLPTDTLLRVFSFLKKNDQLRMSGVCRSWRQLIFTSACLWRKRQMVLRCSRQSSYSRSAFFYARRLGRYLHKLSVTCDHPNNHACRAMALSFRRLMTALKVPPSLRSFKVTELRLSHARASVLLDISACLERFVYSLGQLKCFQMSNAHWPAQEGLRVISSVLTSCQDSLHTLRIDGFFLPRFVPPTAVDVLTPGLAYLTCLRKLSISYFYLNEQTILTLASTRPGQLRSLRLVACDVSPNLQFVSKTAWLALQTKSCPSLRVEFVVEGFTVSPSVSLPRLLCPVLRVHKLNLNIGNRYTYLDTPRLNMAAVLAHVTRHFRRRLTRFELDVDNHSDRLDTGLVKLVRRCRHLVSVKVKAYFNNPETDVTLRQILRSRREKHAVRETERIEASVSTGTERVTRTGDVTTEENGGMFGGLCSGVTSADLTSEEASARVSSEIRSNLVTEYPNNAVLPESRGSGRVL</sequence>
<dbReference type="GO" id="GO:0031398">
    <property type="term" value="P:positive regulation of protein ubiquitination"/>
    <property type="evidence" value="ECO:0007669"/>
    <property type="project" value="TreeGrafter"/>
</dbReference>
<dbReference type="InterPro" id="IPR001810">
    <property type="entry name" value="F-box_dom"/>
</dbReference>
<dbReference type="PANTHER" id="PTHR20933:SF3">
    <property type="entry name" value="F-BOX ONLY PROTEIN 33"/>
    <property type="match status" value="1"/>
</dbReference>
<accession>A0AAV4HAV0</accession>
<protein>
    <submittedName>
        <fullName evidence="2">F-box only protein 39</fullName>
    </submittedName>
</protein>
<dbReference type="Gene3D" id="3.80.10.10">
    <property type="entry name" value="Ribonuclease Inhibitor"/>
    <property type="match status" value="1"/>
</dbReference>
<dbReference type="InterPro" id="IPR036047">
    <property type="entry name" value="F-box-like_dom_sf"/>
</dbReference>
<reference evidence="2 3" key="1">
    <citation type="journal article" date="2021" name="Elife">
        <title>Chloroplast acquisition without the gene transfer in kleptoplastic sea slugs, Plakobranchus ocellatus.</title>
        <authorList>
            <person name="Maeda T."/>
            <person name="Takahashi S."/>
            <person name="Yoshida T."/>
            <person name="Shimamura S."/>
            <person name="Takaki Y."/>
            <person name="Nagai Y."/>
            <person name="Toyoda A."/>
            <person name="Suzuki Y."/>
            <person name="Arimoto A."/>
            <person name="Ishii H."/>
            <person name="Satoh N."/>
            <person name="Nishiyama T."/>
            <person name="Hasebe M."/>
            <person name="Maruyama T."/>
            <person name="Minagawa J."/>
            <person name="Obokata J."/>
            <person name="Shigenobu S."/>
        </authorList>
    </citation>
    <scope>NUCLEOTIDE SEQUENCE [LARGE SCALE GENOMIC DNA]</scope>
</reference>
<dbReference type="PROSITE" id="PS50181">
    <property type="entry name" value="FBOX"/>
    <property type="match status" value="1"/>
</dbReference>
<dbReference type="Pfam" id="PF12937">
    <property type="entry name" value="F-box-like"/>
    <property type="match status" value="1"/>
</dbReference>
<organism evidence="2 3">
    <name type="scientific">Elysia marginata</name>
    <dbReference type="NCBI Taxonomy" id="1093978"/>
    <lineage>
        <taxon>Eukaryota</taxon>
        <taxon>Metazoa</taxon>
        <taxon>Spiralia</taxon>
        <taxon>Lophotrochozoa</taxon>
        <taxon>Mollusca</taxon>
        <taxon>Gastropoda</taxon>
        <taxon>Heterobranchia</taxon>
        <taxon>Euthyneura</taxon>
        <taxon>Panpulmonata</taxon>
        <taxon>Sacoglossa</taxon>
        <taxon>Placobranchoidea</taxon>
        <taxon>Plakobranchidae</taxon>
        <taxon>Elysia</taxon>
    </lineage>
</organism>
<dbReference type="Proteomes" id="UP000762676">
    <property type="component" value="Unassembled WGS sequence"/>
</dbReference>
<dbReference type="SMART" id="SM00256">
    <property type="entry name" value="FBOX"/>
    <property type="match status" value="1"/>
</dbReference>
<keyword evidence="3" id="KW-1185">Reference proteome</keyword>
<dbReference type="Gene3D" id="1.20.1280.50">
    <property type="match status" value="1"/>
</dbReference>